<keyword evidence="4" id="KW-0614">Plasmid</keyword>
<evidence type="ECO:0000313" key="4">
    <source>
        <dbReference type="EMBL" id="BDD11628.1"/>
    </source>
</evidence>
<keyword evidence="2" id="KW-0676">Redox-active center</keyword>
<evidence type="ECO:0000259" key="3">
    <source>
        <dbReference type="Pfam" id="PF13192"/>
    </source>
</evidence>
<reference evidence="4 5" key="1">
    <citation type="submission" date="2021-12" db="EMBL/GenBank/DDBJ databases">
        <title>Genome sequencing of bacteria with rrn-lacking chromosome and rrn-plasmid.</title>
        <authorList>
            <person name="Anda M."/>
            <person name="Iwasaki W."/>
        </authorList>
    </citation>
    <scope>NUCLEOTIDE SEQUENCE [LARGE SCALE GENOMIC DNA]</scope>
    <source>
        <strain evidence="4 5">DSM 100852</strain>
        <plasmid evidence="4 5">pFA1</plasmid>
    </source>
</reference>
<organism evidence="4 5">
    <name type="scientific">Fulvitalea axinellae</name>
    <dbReference type="NCBI Taxonomy" id="1182444"/>
    <lineage>
        <taxon>Bacteria</taxon>
        <taxon>Pseudomonadati</taxon>
        <taxon>Bacteroidota</taxon>
        <taxon>Cytophagia</taxon>
        <taxon>Cytophagales</taxon>
        <taxon>Persicobacteraceae</taxon>
        <taxon>Fulvitalea</taxon>
    </lineage>
</organism>
<evidence type="ECO:0000256" key="2">
    <source>
        <dbReference type="PIRSR" id="PIRSR037031-51"/>
    </source>
</evidence>
<dbReference type="PIRSF" id="PIRSF037031">
    <property type="entry name" value="Redox_disulphide_2"/>
    <property type="match status" value="1"/>
</dbReference>
<dbReference type="Proteomes" id="UP001348817">
    <property type="component" value="Plasmid pFA1"/>
</dbReference>
<sequence>MEIMVLGPGCPKCKKLEEATNQAVAQSETQVNVTKVEDIMKIMEYGIMSTPALVIDGEVVMKGRVPSVNELAELITSKK</sequence>
<evidence type="ECO:0000256" key="1">
    <source>
        <dbReference type="PIRSR" id="PIRSR037031-50"/>
    </source>
</evidence>
<name>A0AAU9CU84_9BACT</name>
<protein>
    <submittedName>
        <fullName evidence="4">Thioredoxin family protein</fullName>
    </submittedName>
</protein>
<gene>
    <name evidence="4" type="ORF">FUAX_40600</name>
</gene>
<feature type="disulfide bond" description="Redox-active" evidence="2">
    <location>
        <begin position="10"/>
        <end position="13"/>
    </location>
</feature>
<dbReference type="NCBIfam" id="TIGR00412">
    <property type="entry name" value="redox_disulf_2"/>
    <property type="match status" value="1"/>
</dbReference>
<dbReference type="EMBL" id="AP025315">
    <property type="protein sequence ID" value="BDD11628.1"/>
    <property type="molecule type" value="Genomic_DNA"/>
</dbReference>
<feature type="active site" description="Nucleophile" evidence="1">
    <location>
        <position position="13"/>
    </location>
</feature>
<dbReference type="KEGG" id="fax:FUAX_40600"/>
<keyword evidence="2" id="KW-1015">Disulfide bond</keyword>
<dbReference type="InterPro" id="IPR036249">
    <property type="entry name" value="Thioredoxin-like_sf"/>
</dbReference>
<dbReference type="InterPro" id="IPR012336">
    <property type="entry name" value="Thioredoxin-like_fold"/>
</dbReference>
<feature type="active site" description="Nucleophile" evidence="1">
    <location>
        <position position="10"/>
    </location>
</feature>
<dbReference type="Gene3D" id="3.40.30.10">
    <property type="entry name" value="Glutaredoxin"/>
    <property type="match status" value="1"/>
</dbReference>
<dbReference type="SUPFAM" id="SSF52833">
    <property type="entry name" value="Thioredoxin-like"/>
    <property type="match status" value="1"/>
</dbReference>
<evidence type="ECO:0000313" key="5">
    <source>
        <dbReference type="Proteomes" id="UP001348817"/>
    </source>
</evidence>
<accession>A0AAU9CU84</accession>
<dbReference type="PANTHER" id="PTHR36450">
    <property type="entry name" value="THIOREDOXIN"/>
    <property type="match status" value="1"/>
</dbReference>
<dbReference type="RefSeq" id="WP_338394758.1">
    <property type="nucleotide sequence ID" value="NZ_AP025315.1"/>
</dbReference>
<dbReference type="Pfam" id="PF13192">
    <property type="entry name" value="Thioredoxin_3"/>
    <property type="match status" value="1"/>
</dbReference>
<dbReference type="InterPro" id="IPR005243">
    <property type="entry name" value="THIRX-like_proc"/>
</dbReference>
<proteinExistence type="predicted"/>
<geneLocation type="plasmid" evidence="4 5">
    <name>pFA1</name>
</geneLocation>
<feature type="domain" description="Thioredoxin-like fold" evidence="3">
    <location>
        <begin position="1"/>
        <end position="75"/>
    </location>
</feature>
<dbReference type="PANTHER" id="PTHR36450:SF1">
    <property type="entry name" value="THIOREDOXIN"/>
    <property type="match status" value="1"/>
</dbReference>
<keyword evidence="5" id="KW-1185">Reference proteome</keyword>
<dbReference type="AlphaFoldDB" id="A0AAU9CU84"/>